<accession>A0ABY5Y0Q0</accession>
<dbReference type="PANTHER" id="PTHR40084:SF1">
    <property type="entry name" value="PHOSPHOTRANSFERASE"/>
    <property type="match status" value="1"/>
</dbReference>
<dbReference type="Gene3D" id="3.20.20.140">
    <property type="entry name" value="Metal-dependent hydrolases"/>
    <property type="match status" value="1"/>
</dbReference>
<organism evidence="1 2">
    <name type="scientific">Taurinivorans muris</name>
    <dbReference type="NCBI Taxonomy" id="2787751"/>
    <lineage>
        <taxon>Bacteria</taxon>
        <taxon>Pseudomonadati</taxon>
        <taxon>Thermodesulfobacteriota</taxon>
        <taxon>Desulfovibrionia</taxon>
        <taxon>Desulfovibrionales</taxon>
        <taxon>Desulfovibrionaceae</taxon>
        <taxon>Taurinivorans</taxon>
    </lineage>
</organism>
<dbReference type="RefSeq" id="WP_334314564.1">
    <property type="nucleotide sequence ID" value="NZ_CP065938.1"/>
</dbReference>
<evidence type="ECO:0000313" key="1">
    <source>
        <dbReference type="EMBL" id="UWX05007.1"/>
    </source>
</evidence>
<dbReference type="EMBL" id="CP065938">
    <property type="protein sequence ID" value="UWX05007.1"/>
    <property type="molecule type" value="Genomic_DNA"/>
</dbReference>
<dbReference type="CDD" id="cd19067">
    <property type="entry name" value="PfuEndoQ-like"/>
    <property type="match status" value="1"/>
</dbReference>
<proteinExistence type="predicted"/>
<protein>
    <recommendedName>
        <fullName evidence="3">DNA helicase UvrD</fullName>
    </recommendedName>
</protein>
<dbReference type="SUPFAM" id="SSF89550">
    <property type="entry name" value="PHP domain-like"/>
    <property type="match status" value="1"/>
</dbReference>
<gene>
    <name evidence="1" type="ORF">JBF11_05845</name>
</gene>
<evidence type="ECO:0000313" key="2">
    <source>
        <dbReference type="Proteomes" id="UP001058120"/>
    </source>
</evidence>
<evidence type="ECO:0008006" key="3">
    <source>
        <dbReference type="Google" id="ProtNLM"/>
    </source>
</evidence>
<keyword evidence="2" id="KW-1185">Reference proteome</keyword>
<dbReference type="PANTHER" id="PTHR40084">
    <property type="entry name" value="PHOSPHOHYDROLASE, PHP FAMILY"/>
    <property type="match status" value="1"/>
</dbReference>
<reference evidence="1" key="1">
    <citation type="submission" date="2020-12" db="EMBL/GenBank/DDBJ databases">
        <title>Taurinivorans muris gen. nov., sp. nov., fundamental and realized metabolic niche of a ubiquitous sulfidogenic bacterium in the murine intestine.</title>
        <authorList>
            <person name="Ye H."/>
            <person name="Hanson B.T."/>
            <person name="Loy A."/>
        </authorList>
    </citation>
    <scope>NUCLEOTIDE SEQUENCE</scope>
    <source>
        <strain evidence="1">LT0009</strain>
    </source>
</reference>
<name>A0ABY5Y0Q0_9BACT</name>
<sequence length="308" mass="35156">MFRADLHIHSRFSRATSKNLTLRNLASHACIKGIHFLGTGDCTHPEWLQEIEEELVYDDNTGFYRLKKPLGTQDIEEQTNIRLKEVSFQPQFVLQGEISCIYKKDNTTRKNHQLIYIPDIETAKKINAKLARIGNLNADGRPMLGLDAKILLEYALEEKHSYLIPAHIWTPWFSIFGSKSGFNTLEECFEDLTEEIFALETGLSSDPPMNRLCSALDRYVLISNSDAHSGENLGREVNIFHAVPTYQSLFESLRRKNAFFYGTVEFYPEEGKYFADGHRNCGICFLPEESEKHKNICPVCGKPLTIGV</sequence>
<dbReference type="Proteomes" id="UP001058120">
    <property type="component" value="Chromosome"/>
</dbReference>
<dbReference type="InterPro" id="IPR016195">
    <property type="entry name" value="Pol/histidinol_Pase-like"/>
</dbReference>